<dbReference type="RefSeq" id="WP_115835575.1">
    <property type="nucleotide sequence ID" value="NZ_CP025086.1"/>
</dbReference>
<gene>
    <name evidence="3" type="ORF">DES32_0982</name>
</gene>
<dbReference type="Proteomes" id="UP000256900">
    <property type="component" value="Unassembled WGS sequence"/>
</dbReference>
<dbReference type="AlphaFoldDB" id="A0A3D9YXF2"/>
<dbReference type="InterPro" id="IPR003313">
    <property type="entry name" value="AraC-bd"/>
</dbReference>
<name>A0A3D9YXF2_9HYPH</name>
<dbReference type="InterPro" id="IPR011051">
    <property type="entry name" value="RmlC_Cupin_sf"/>
</dbReference>
<feature type="domain" description="AraC-type arabinose-binding/dimerisation" evidence="2">
    <location>
        <begin position="62"/>
        <end position="117"/>
    </location>
</feature>
<keyword evidence="4" id="KW-1185">Reference proteome</keyword>
<evidence type="ECO:0000259" key="2">
    <source>
        <dbReference type="Pfam" id="PF02311"/>
    </source>
</evidence>
<dbReference type="CDD" id="cd06980">
    <property type="entry name" value="cupin_bxe_c0505"/>
    <property type="match status" value="1"/>
</dbReference>
<dbReference type="InterPro" id="IPR014710">
    <property type="entry name" value="RmlC-like_jellyroll"/>
</dbReference>
<reference evidence="3 4" key="1">
    <citation type="submission" date="2018-08" db="EMBL/GenBank/DDBJ databases">
        <title>Genomic Encyclopedia of Type Strains, Phase IV (KMG-IV): sequencing the most valuable type-strain genomes for metagenomic binning, comparative biology and taxonomic classification.</title>
        <authorList>
            <person name="Goeker M."/>
        </authorList>
    </citation>
    <scope>NUCLEOTIDE SEQUENCE [LARGE SCALE GENOMIC DNA]</scope>
    <source>
        <strain evidence="3 4">BW863</strain>
    </source>
</reference>
<proteinExistence type="predicted"/>
<comment type="caution">
    <text evidence="3">The sequence shown here is derived from an EMBL/GenBank/DDBJ whole genome shotgun (WGS) entry which is preliminary data.</text>
</comment>
<evidence type="ECO:0000313" key="4">
    <source>
        <dbReference type="Proteomes" id="UP000256900"/>
    </source>
</evidence>
<keyword evidence="1" id="KW-0238">DNA-binding</keyword>
<accession>A0A3D9YXF2</accession>
<dbReference type="Pfam" id="PF02311">
    <property type="entry name" value="AraC_binding"/>
    <property type="match status" value="1"/>
</dbReference>
<dbReference type="GO" id="GO:0016853">
    <property type="term" value="F:isomerase activity"/>
    <property type="evidence" value="ECO:0007669"/>
    <property type="project" value="UniProtKB-KW"/>
</dbReference>
<sequence>MTEGHAAVLEKDFAAATKPETEFSHVKPGDTEFKGSGLRDFFLYRDLGIAKATNGKVIAHLVKANMAPTEGTGWHKHIADFQIVIMTKGWARFMYEDKETLVSAGDVVHQRPGITHYLFDYSPDMEYLEIVGPANFGTVEVEGVAEVPAPTPWK</sequence>
<organism evidence="3 4">
    <name type="scientific">Methylovirgula ligni</name>
    <dbReference type="NCBI Taxonomy" id="569860"/>
    <lineage>
        <taxon>Bacteria</taxon>
        <taxon>Pseudomonadati</taxon>
        <taxon>Pseudomonadota</taxon>
        <taxon>Alphaproteobacteria</taxon>
        <taxon>Hyphomicrobiales</taxon>
        <taxon>Beijerinckiaceae</taxon>
        <taxon>Methylovirgula</taxon>
    </lineage>
</organism>
<dbReference type="OrthoDB" id="4762975at2"/>
<dbReference type="EMBL" id="QUMO01000002">
    <property type="protein sequence ID" value="REF87362.1"/>
    <property type="molecule type" value="Genomic_DNA"/>
</dbReference>
<evidence type="ECO:0000313" key="3">
    <source>
        <dbReference type="EMBL" id="REF87362.1"/>
    </source>
</evidence>
<dbReference type="SUPFAM" id="SSF51182">
    <property type="entry name" value="RmlC-like cupins"/>
    <property type="match status" value="1"/>
</dbReference>
<keyword evidence="3" id="KW-0413">Isomerase</keyword>
<protein>
    <submittedName>
        <fullName evidence="3">Mannose-6-phosphate isomerase-like protein (Cupin superfamily)</fullName>
    </submittedName>
</protein>
<evidence type="ECO:0000256" key="1">
    <source>
        <dbReference type="ARBA" id="ARBA00023125"/>
    </source>
</evidence>
<dbReference type="Gene3D" id="2.60.120.10">
    <property type="entry name" value="Jelly Rolls"/>
    <property type="match status" value="1"/>
</dbReference>